<dbReference type="Pfam" id="PF07883">
    <property type="entry name" value="Cupin_2"/>
    <property type="match status" value="1"/>
</dbReference>
<dbReference type="Gene3D" id="2.60.120.10">
    <property type="entry name" value="Jelly Rolls"/>
    <property type="match status" value="1"/>
</dbReference>
<evidence type="ECO:0000313" key="2">
    <source>
        <dbReference type="EMBL" id="AKS33725.1"/>
    </source>
</evidence>
<proteinExistence type="predicted"/>
<dbReference type="InterPro" id="IPR014710">
    <property type="entry name" value="RmlC-like_jellyroll"/>
</dbReference>
<dbReference type="InterPro" id="IPR047263">
    <property type="entry name" value="HNL-like_cupin"/>
</dbReference>
<dbReference type="PANTHER" id="PTHR43698">
    <property type="entry name" value="RIBD C-TERMINAL DOMAIN CONTAINING PROTEIN"/>
    <property type="match status" value="1"/>
</dbReference>
<organism evidence="2 3">
    <name type="scientific">Mycolicibacterium goodii</name>
    <name type="common">Mycobacterium goodii</name>
    <dbReference type="NCBI Taxonomy" id="134601"/>
    <lineage>
        <taxon>Bacteria</taxon>
        <taxon>Bacillati</taxon>
        <taxon>Actinomycetota</taxon>
        <taxon>Actinomycetes</taxon>
        <taxon>Mycobacteriales</taxon>
        <taxon>Mycobacteriaceae</taxon>
        <taxon>Mycolicibacterium</taxon>
    </lineage>
</organism>
<dbReference type="STRING" id="134601.AFA91_19565"/>
<name>A0A0K0X8K7_MYCGD</name>
<dbReference type="Proteomes" id="UP000062255">
    <property type="component" value="Chromosome"/>
</dbReference>
<dbReference type="OrthoDB" id="9802489at2"/>
<protein>
    <recommendedName>
        <fullName evidence="1">Cupin type-2 domain-containing protein</fullName>
    </recommendedName>
</protein>
<dbReference type="RefSeq" id="WP_049746163.1">
    <property type="nucleotide sequence ID" value="NZ_CP012150.1"/>
</dbReference>
<dbReference type="SUPFAM" id="SSF51182">
    <property type="entry name" value="RmlC-like cupins"/>
    <property type="match status" value="1"/>
</dbReference>
<gene>
    <name evidence="2" type="ORF">AFA91_19565</name>
</gene>
<evidence type="ECO:0000259" key="1">
    <source>
        <dbReference type="Pfam" id="PF07883"/>
    </source>
</evidence>
<dbReference type="InterPro" id="IPR013096">
    <property type="entry name" value="Cupin_2"/>
</dbReference>
<dbReference type="AlphaFoldDB" id="A0A0K0X8K7"/>
<dbReference type="EMBL" id="CP012150">
    <property type="protein sequence ID" value="AKS33725.1"/>
    <property type="molecule type" value="Genomic_DNA"/>
</dbReference>
<dbReference type="CDD" id="cd02233">
    <property type="entry name" value="cupin_HNL-like"/>
    <property type="match status" value="1"/>
</dbReference>
<sequence>MQFERGRVSGPSIAAPATITGDMKMDLRLKADGVGVNGVVFQPGARTFWHSHTHGQIFLVSFGRGIVGTRDGHQVIEAGDVLYTPPGEEHWHGATPDSFVAYTAISLGTTVWGEELPESDYRDCFCQDAV</sequence>
<feature type="domain" description="Cupin type-2" evidence="1">
    <location>
        <begin position="39"/>
        <end position="97"/>
    </location>
</feature>
<dbReference type="PANTHER" id="PTHR43698:SF1">
    <property type="entry name" value="BLL4564 PROTEIN"/>
    <property type="match status" value="1"/>
</dbReference>
<dbReference type="InterPro" id="IPR011051">
    <property type="entry name" value="RmlC_Cupin_sf"/>
</dbReference>
<evidence type="ECO:0000313" key="3">
    <source>
        <dbReference type="Proteomes" id="UP000062255"/>
    </source>
</evidence>
<accession>A0A0K0X8K7</accession>
<reference evidence="2 3" key="1">
    <citation type="submission" date="2015-07" db="EMBL/GenBank/DDBJ databases">
        <title>Complete genome sequence of Mycobacterium goodii X7B, a facultative thermophilic biodesulfurizing bacterium.</title>
        <authorList>
            <person name="Yu B."/>
            <person name="Li F."/>
            <person name="Xu P."/>
        </authorList>
    </citation>
    <scope>NUCLEOTIDE SEQUENCE [LARGE SCALE GENOMIC DNA]</scope>
    <source>
        <strain evidence="2 3">X7B</strain>
    </source>
</reference>
<dbReference type="PATRIC" id="fig|134601.6.peg.4052"/>
<dbReference type="KEGG" id="mgo:AFA91_19565"/>